<dbReference type="AlphaFoldDB" id="A0A8J3JR15"/>
<evidence type="ECO:0000313" key="4">
    <source>
        <dbReference type="Proteomes" id="UP000601223"/>
    </source>
</evidence>
<keyword evidence="2" id="KW-1133">Transmembrane helix</keyword>
<keyword evidence="4" id="KW-1185">Reference proteome</keyword>
<proteinExistence type="predicted"/>
<name>A0A8J3JR15_9ACTN</name>
<evidence type="ECO:0000313" key="3">
    <source>
        <dbReference type="EMBL" id="GIF85366.1"/>
    </source>
</evidence>
<protein>
    <submittedName>
        <fullName evidence="3">Uncharacterized protein</fullName>
    </submittedName>
</protein>
<dbReference type="Proteomes" id="UP000601223">
    <property type="component" value="Unassembled WGS sequence"/>
</dbReference>
<keyword evidence="2" id="KW-0472">Membrane</keyword>
<feature type="region of interest" description="Disordered" evidence="1">
    <location>
        <begin position="42"/>
        <end position="63"/>
    </location>
</feature>
<keyword evidence="2" id="KW-0812">Transmembrane</keyword>
<accession>A0A8J3JR15</accession>
<feature type="transmembrane region" description="Helical" evidence="2">
    <location>
        <begin position="12"/>
        <end position="38"/>
    </location>
</feature>
<comment type="caution">
    <text evidence="3">The sequence shown here is derived from an EMBL/GenBank/DDBJ whole genome shotgun (WGS) entry which is preliminary data.</text>
</comment>
<feature type="compositionally biased region" description="Pro residues" evidence="1">
    <location>
        <begin position="44"/>
        <end position="54"/>
    </location>
</feature>
<dbReference type="RefSeq" id="WP_203755156.1">
    <property type="nucleotide sequence ID" value="NZ_BONF01000046.1"/>
</dbReference>
<organism evidence="3 4">
    <name type="scientific">Catellatospora bangladeshensis</name>
    <dbReference type="NCBI Taxonomy" id="310355"/>
    <lineage>
        <taxon>Bacteria</taxon>
        <taxon>Bacillati</taxon>
        <taxon>Actinomycetota</taxon>
        <taxon>Actinomycetes</taxon>
        <taxon>Micromonosporales</taxon>
        <taxon>Micromonosporaceae</taxon>
        <taxon>Catellatospora</taxon>
    </lineage>
</organism>
<reference evidence="3 4" key="1">
    <citation type="submission" date="2021-01" db="EMBL/GenBank/DDBJ databases">
        <title>Whole genome shotgun sequence of Catellatospora bangladeshensis NBRC 107357.</title>
        <authorList>
            <person name="Komaki H."/>
            <person name="Tamura T."/>
        </authorList>
    </citation>
    <scope>NUCLEOTIDE SEQUENCE [LARGE SCALE GENOMIC DNA]</scope>
    <source>
        <strain evidence="3 4">NBRC 107357</strain>
    </source>
</reference>
<evidence type="ECO:0000256" key="2">
    <source>
        <dbReference type="SAM" id="Phobius"/>
    </source>
</evidence>
<dbReference type="EMBL" id="BONF01000046">
    <property type="protein sequence ID" value="GIF85366.1"/>
    <property type="molecule type" value="Genomic_DNA"/>
</dbReference>
<sequence length="206" mass="22509">MQPEPRRDWTVPIVIGVVALVVVLVLCLTGGAAAYLLARDRAPEPSPTPSPSPSPVAAAPSPSPVSPARCLVGRWQETSYTSYGDIYGVKVQLKGAGAVFDFRADGTLSIVRKTSMKGTANGDRYEVVFSGTHTINYTADDKEINYSNPRSTGTTTWKINGKVRDREKLVWITTPDRYTCTPTELRVYGDTYAEEFTRIQPPGRPV</sequence>
<gene>
    <name evidence="3" type="ORF">Cba03nite_67150</name>
</gene>
<evidence type="ECO:0000256" key="1">
    <source>
        <dbReference type="SAM" id="MobiDB-lite"/>
    </source>
</evidence>